<feature type="compositionally biased region" description="Basic and acidic residues" evidence="1">
    <location>
        <begin position="25"/>
        <end position="36"/>
    </location>
</feature>
<feature type="region of interest" description="Disordered" evidence="1">
    <location>
        <begin position="107"/>
        <end position="127"/>
    </location>
</feature>
<feature type="region of interest" description="Disordered" evidence="1">
    <location>
        <begin position="20"/>
        <end position="42"/>
    </location>
</feature>
<reference evidence="2 3" key="1">
    <citation type="journal article" date="2020" name="Nature">
        <title>Six reference-quality genomes reveal evolution of bat adaptations.</title>
        <authorList>
            <person name="Jebb D."/>
            <person name="Huang Z."/>
            <person name="Pippel M."/>
            <person name="Hughes G.M."/>
            <person name="Lavrichenko K."/>
            <person name="Devanna P."/>
            <person name="Winkler S."/>
            <person name="Jermiin L.S."/>
            <person name="Skirmuntt E.C."/>
            <person name="Katzourakis A."/>
            <person name="Burkitt-Gray L."/>
            <person name="Ray D.A."/>
            <person name="Sullivan K.A.M."/>
            <person name="Roscito J.G."/>
            <person name="Kirilenko B.M."/>
            <person name="Davalos L.M."/>
            <person name="Corthals A.P."/>
            <person name="Power M.L."/>
            <person name="Jones G."/>
            <person name="Ransome R.D."/>
            <person name="Dechmann D.K.N."/>
            <person name="Locatelli A.G."/>
            <person name="Puechmaille S.J."/>
            <person name="Fedrigo O."/>
            <person name="Jarvis E.D."/>
            <person name="Hiller M."/>
            <person name="Vernes S.C."/>
            <person name="Myers E.W."/>
            <person name="Teeling E.C."/>
        </authorList>
    </citation>
    <scope>NUCLEOTIDE SEQUENCE [LARGE SCALE GENOMIC DNA]</scope>
    <source>
        <strain evidence="2">MMolMol1</strain>
        <tissue evidence="2">Muscle</tissue>
    </source>
</reference>
<dbReference type="AlphaFoldDB" id="A0A7J8I152"/>
<feature type="compositionally biased region" description="Basic residues" evidence="1">
    <location>
        <begin position="66"/>
        <end position="77"/>
    </location>
</feature>
<dbReference type="Proteomes" id="UP000550707">
    <property type="component" value="Unassembled WGS sequence"/>
</dbReference>
<proteinExistence type="predicted"/>
<evidence type="ECO:0000313" key="2">
    <source>
        <dbReference type="EMBL" id="KAF6478001.1"/>
    </source>
</evidence>
<feature type="compositionally biased region" description="Basic and acidic residues" evidence="1">
    <location>
        <begin position="108"/>
        <end position="117"/>
    </location>
</feature>
<keyword evidence="3" id="KW-1185">Reference proteome</keyword>
<comment type="caution">
    <text evidence="2">The sequence shown here is derived from an EMBL/GenBank/DDBJ whole genome shotgun (WGS) entry which is preliminary data.</text>
</comment>
<evidence type="ECO:0000313" key="3">
    <source>
        <dbReference type="Proteomes" id="UP000550707"/>
    </source>
</evidence>
<name>A0A7J8I152_MOLMO</name>
<evidence type="ECO:0000256" key="1">
    <source>
        <dbReference type="SAM" id="MobiDB-lite"/>
    </source>
</evidence>
<dbReference type="InParanoid" id="A0A7J8I152"/>
<dbReference type="EMBL" id="JACASF010000005">
    <property type="protein sequence ID" value="KAF6478001.1"/>
    <property type="molecule type" value="Genomic_DNA"/>
</dbReference>
<organism evidence="2 3">
    <name type="scientific">Molossus molossus</name>
    <name type="common">Pallas' mastiff bat</name>
    <name type="synonym">Vespertilio molossus</name>
    <dbReference type="NCBI Taxonomy" id="27622"/>
    <lineage>
        <taxon>Eukaryota</taxon>
        <taxon>Metazoa</taxon>
        <taxon>Chordata</taxon>
        <taxon>Craniata</taxon>
        <taxon>Vertebrata</taxon>
        <taxon>Euteleostomi</taxon>
        <taxon>Mammalia</taxon>
        <taxon>Eutheria</taxon>
        <taxon>Laurasiatheria</taxon>
        <taxon>Chiroptera</taxon>
        <taxon>Yangochiroptera</taxon>
        <taxon>Molossidae</taxon>
        <taxon>Molossus</taxon>
    </lineage>
</organism>
<accession>A0A7J8I152</accession>
<gene>
    <name evidence="2" type="ORF">HJG59_010893</name>
</gene>
<protein>
    <submittedName>
        <fullName evidence="2">Uncharacterized protein</fullName>
    </submittedName>
</protein>
<sequence length="127" mass="14546">MCTQTIEEIDFIRLQKPYLHSRTKPKNERPKSRGVEIRNQMRQARCGNTSLFVIEVQRRHRREHRCFRTQPGQKHRGALPAGVTRGHLRTRARREVGNGACGVSRSAVCDRHPHQKAELQPPAGPPA</sequence>
<feature type="region of interest" description="Disordered" evidence="1">
    <location>
        <begin position="66"/>
        <end position="85"/>
    </location>
</feature>